<organism evidence="2">
    <name type="scientific">marine sediment metagenome</name>
    <dbReference type="NCBI Taxonomy" id="412755"/>
    <lineage>
        <taxon>unclassified sequences</taxon>
        <taxon>metagenomes</taxon>
        <taxon>ecological metagenomes</taxon>
    </lineage>
</organism>
<accession>X1NXK5</accession>
<sequence>MTRQRAWGMGKLTDAELLKVLQGTLVSLGILPTGERSIPEPLRSTKKSITPNYSVR</sequence>
<name>X1NXK5_9ZZZZ</name>
<dbReference type="EMBL" id="BARV01038512">
    <property type="protein sequence ID" value="GAI48333.1"/>
    <property type="molecule type" value="Genomic_DNA"/>
</dbReference>
<proteinExistence type="predicted"/>
<feature type="region of interest" description="Disordered" evidence="1">
    <location>
        <begin position="36"/>
        <end position="56"/>
    </location>
</feature>
<protein>
    <submittedName>
        <fullName evidence="2">Uncharacterized protein</fullName>
    </submittedName>
</protein>
<feature type="non-terminal residue" evidence="2">
    <location>
        <position position="56"/>
    </location>
</feature>
<feature type="compositionally biased region" description="Polar residues" evidence="1">
    <location>
        <begin position="47"/>
        <end position="56"/>
    </location>
</feature>
<reference evidence="2" key="1">
    <citation type="journal article" date="2014" name="Front. Microbiol.">
        <title>High frequency of phylogenetically diverse reductive dehalogenase-homologous genes in deep subseafloor sedimentary metagenomes.</title>
        <authorList>
            <person name="Kawai M."/>
            <person name="Futagami T."/>
            <person name="Toyoda A."/>
            <person name="Takaki Y."/>
            <person name="Nishi S."/>
            <person name="Hori S."/>
            <person name="Arai W."/>
            <person name="Tsubouchi T."/>
            <person name="Morono Y."/>
            <person name="Uchiyama I."/>
            <person name="Ito T."/>
            <person name="Fujiyama A."/>
            <person name="Inagaki F."/>
            <person name="Takami H."/>
        </authorList>
    </citation>
    <scope>NUCLEOTIDE SEQUENCE</scope>
    <source>
        <strain evidence="2">Expedition CK06-06</strain>
    </source>
</reference>
<comment type="caution">
    <text evidence="2">The sequence shown here is derived from an EMBL/GenBank/DDBJ whole genome shotgun (WGS) entry which is preliminary data.</text>
</comment>
<dbReference type="AlphaFoldDB" id="X1NXK5"/>
<evidence type="ECO:0000313" key="2">
    <source>
        <dbReference type="EMBL" id="GAI48333.1"/>
    </source>
</evidence>
<gene>
    <name evidence="2" type="ORF">S06H3_59303</name>
</gene>
<evidence type="ECO:0000256" key="1">
    <source>
        <dbReference type="SAM" id="MobiDB-lite"/>
    </source>
</evidence>